<dbReference type="EMBL" id="CABVPU010000052">
    <property type="protein sequence ID" value="VWC46004.1"/>
    <property type="molecule type" value="Genomic_DNA"/>
</dbReference>
<organism evidence="2 3">
    <name type="scientific">Burkholderia lata (strain ATCC 17760 / DSM 23089 / LMG 22485 / NCIMB 9086 / R18194 / 383)</name>
    <dbReference type="NCBI Taxonomy" id="482957"/>
    <lineage>
        <taxon>Bacteria</taxon>
        <taxon>Pseudomonadati</taxon>
        <taxon>Pseudomonadota</taxon>
        <taxon>Betaproteobacteria</taxon>
        <taxon>Burkholderiales</taxon>
        <taxon>Burkholderiaceae</taxon>
        <taxon>Burkholderia</taxon>
        <taxon>Burkholderia cepacia complex</taxon>
    </lineage>
</organism>
<sequence length="41" mass="4489">MSVRPSLKRRRTGLRVCAEKTGNRAGDKARGDIPHLGRQSG</sequence>
<evidence type="ECO:0000313" key="3">
    <source>
        <dbReference type="Proteomes" id="UP000494174"/>
    </source>
</evidence>
<protein>
    <submittedName>
        <fullName evidence="2">Uncharacterized protein</fullName>
    </submittedName>
</protein>
<dbReference type="AlphaFoldDB" id="A0A6P2H3L3"/>
<dbReference type="Proteomes" id="UP000494174">
    <property type="component" value="Unassembled WGS sequence"/>
</dbReference>
<evidence type="ECO:0000256" key="1">
    <source>
        <dbReference type="SAM" id="MobiDB-lite"/>
    </source>
</evidence>
<feature type="region of interest" description="Disordered" evidence="1">
    <location>
        <begin position="20"/>
        <end position="41"/>
    </location>
</feature>
<feature type="compositionally biased region" description="Basic and acidic residues" evidence="1">
    <location>
        <begin position="20"/>
        <end position="35"/>
    </location>
</feature>
<reference evidence="2 3" key="1">
    <citation type="submission" date="2019-09" db="EMBL/GenBank/DDBJ databases">
        <authorList>
            <person name="Depoorter E."/>
        </authorList>
    </citation>
    <scope>NUCLEOTIDE SEQUENCE [LARGE SCALE GENOMIC DNA]</scope>
    <source>
        <strain evidence="2">R-15945</strain>
    </source>
</reference>
<accession>A0A6P2H3L3</accession>
<name>A0A6P2H3L3_BURL3</name>
<evidence type="ECO:0000313" key="2">
    <source>
        <dbReference type="EMBL" id="VWC46004.1"/>
    </source>
</evidence>
<gene>
    <name evidence="2" type="ORF">BLA15945_07463</name>
</gene>
<proteinExistence type="predicted"/>